<accession>A0AA38WRU7</accession>
<comment type="caution">
    <text evidence="2">The sequence shown here is derived from an EMBL/GenBank/DDBJ whole genome shotgun (WGS) entry which is preliminary data.</text>
</comment>
<gene>
    <name evidence="2" type="ORF">OSB04_009165</name>
</gene>
<dbReference type="PANTHER" id="PTHR31907">
    <property type="entry name" value="MLP-LIKE PROTEIN 423"/>
    <property type="match status" value="1"/>
</dbReference>
<keyword evidence="3" id="KW-1185">Reference proteome</keyword>
<dbReference type="InterPro" id="IPR000916">
    <property type="entry name" value="Bet_v_I/MLP"/>
</dbReference>
<sequence>MIPNKGLIPILHLFEIMVMYLDINSRGDVFHHIFRRKPHEFASVSPDKIHGCNIDGKLGILGSILCWNYTVGIVETIIMY</sequence>
<dbReference type="EMBL" id="JARYMX010000002">
    <property type="protein sequence ID" value="KAJ9564005.1"/>
    <property type="molecule type" value="Genomic_DNA"/>
</dbReference>
<reference evidence="2" key="1">
    <citation type="submission" date="2023-03" db="EMBL/GenBank/DDBJ databases">
        <title>Chromosome-scale reference genome and RAD-based genetic map of yellow starthistle (Centaurea solstitialis) reveal putative structural variation and QTLs associated with invader traits.</title>
        <authorList>
            <person name="Reatini B."/>
            <person name="Cang F.A."/>
            <person name="Jiang Q."/>
            <person name="Mckibben M.T.W."/>
            <person name="Barker M.S."/>
            <person name="Rieseberg L.H."/>
            <person name="Dlugosch K.M."/>
        </authorList>
    </citation>
    <scope>NUCLEOTIDE SEQUENCE</scope>
    <source>
        <strain evidence="2">CAN-66</strain>
        <tissue evidence="2">Leaf</tissue>
    </source>
</reference>
<dbReference type="Proteomes" id="UP001172457">
    <property type="component" value="Chromosome 2"/>
</dbReference>
<organism evidence="2 3">
    <name type="scientific">Centaurea solstitialis</name>
    <name type="common">yellow star-thistle</name>
    <dbReference type="NCBI Taxonomy" id="347529"/>
    <lineage>
        <taxon>Eukaryota</taxon>
        <taxon>Viridiplantae</taxon>
        <taxon>Streptophyta</taxon>
        <taxon>Embryophyta</taxon>
        <taxon>Tracheophyta</taxon>
        <taxon>Spermatophyta</taxon>
        <taxon>Magnoliopsida</taxon>
        <taxon>eudicotyledons</taxon>
        <taxon>Gunneridae</taxon>
        <taxon>Pentapetalae</taxon>
        <taxon>asterids</taxon>
        <taxon>campanulids</taxon>
        <taxon>Asterales</taxon>
        <taxon>Asteraceae</taxon>
        <taxon>Carduoideae</taxon>
        <taxon>Cardueae</taxon>
        <taxon>Centaureinae</taxon>
        <taxon>Centaurea</taxon>
    </lineage>
</organism>
<dbReference type="Gene3D" id="3.30.530.20">
    <property type="match status" value="1"/>
</dbReference>
<evidence type="ECO:0000259" key="1">
    <source>
        <dbReference type="Pfam" id="PF00407"/>
    </source>
</evidence>
<dbReference type="InterPro" id="IPR023393">
    <property type="entry name" value="START-like_dom_sf"/>
</dbReference>
<dbReference type="AlphaFoldDB" id="A0AA38WRU7"/>
<dbReference type="Pfam" id="PF00407">
    <property type="entry name" value="Bet_v_1"/>
    <property type="match status" value="1"/>
</dbReference>
<name>A0AA38WRU7_9ASTR</name>
<dbReference type="InterPro" id="IPR051761">
    <property type="entry name" value="MLP-like_ligand-binding"/>
</dbReference>
<evidence type="ECO:0000313" key="3">
    <source>
        <dbReference type="Proteomes" id="UP001172457"/>
    </source>
</evidence>
<protein>
    <recommendedName>
        <fullName evidence="1">Bet v I/Major latex protein domain-containing protein</fullName>
    </recommendedName>
</protein>
<feature type="domain" description="Bet v I/Major latex protein" evidence="1">
    <location>
        <begin position="22"/>
        <end position="72"/>
    </location>
</feature>
<proteinExistence type="predicted"/>
<dbReference type="SUPFAM" id="SSF55961">
    <property type="entry name" value="Bet v1-like"/>
    <property type="match status" value="1"/>
</dbReference>
<evidence type="ECO:0000313" key="2">
    <source>
        <dbReference type="EMBL" id="KAJ9564005.1"/>
    </source>
</evidence>
<dbReference type="GO" id="GO:0006952">
    <property type="term" value="P:defense response"/>
    <property type="evidence" value="ECO:0007669"/>
    <property type="project" value="InterPro"/>
</dbReference>